<dbReference type="PANTHER" id="PTHR43737:SF1">
    <property type="entry name" value="DUF1501 DOMAIN-CONTAINING PROTEIN"/>
    <property type="match status" value="1"/>
</dbReference>
<dbReference type="AlphaFoldDB" id="A0A381YXB0"/>
<reference evidence="1" key="1">
    <citation type="submission" date="2018-05" db="EMBL/GenBank/DDBJ databases">
        <authorList>
            <person name="Lanie J.A."/>
            <person name="Ng W.-L."/>
            <person name="Kazmierczak K.M."/>
            <person name="Andrzejewski T.M."/>
            <person name="Davidsen T.M."/>
            <person name="Wayne K.J."/>
            <person name="Tettelin H."/>
            <person name="Glass J.I."/>
            <person name="Rusch D."/>
            <person name="Podicherti R."/>
            <person name="Tsui H.-C.T."/>
            <person name="Winkler M.E."/>
        </authorList>
    </citation>
    <scope>NUCLEOTIDE SEQUENCE</scope>
</reference>
<protein>
    <recommendedName>
        <fullName evidence="2">DUF1800 domain-containing protein</fullName>
    </recommendedName>
</protein>
<evidence type="ECO:0000313" key="1">
    <source>
        <dbReference type="EMBL" id="SVA81655.1"/>
    </source>
</evidence>
<evidence type="ECO:0008006" key="2">
    <source>
        <dbReference type="Google" id="ProtNLM"/>
    </source>
</evidence>
<dbReference type="PANTHER" id="PTHR43737">
    <property type="entry name" value="BLL7424 PROTEIN"/>
    <property type="match status" value="1"/>
</dbReference>
<organism evidence="1">
    <name type="scientific">marine metagenome</name>
    <dbReference type="NCBI Taxonomy" id="408172"/>
    <lineage>
        <taxon>unclassified sequences</taxon>
        <taxon>metagenomes</taxon>
        <taxon>ecological metagenomes</taxon>
    </lineage>
</organism>
<gene>
    <name evidence="1" type="ORF">METZ01_LOCUS134509</name>
</gene>
<sequence length="662" mass="74724">MKSNIKYHQKLNIFIKKAVVIFVITFSFLSVVACKSSDKSSEPESLDDEDERLSSSCFNTSSSLGNYSWDNNSLVAFRLLTQATFGPTASEIARVKSIGETAWIEEQLNSSSVYDQSNNNLTTNLECYKLIAKMAEPSVYSDNTSFNNNFHGRTSDYQMAAWFEKALHAPDQLRYRVAFALSELFVVSGRKQRTRFRGDSLAYYDDILAKNAFGNFRDILQEVTMSPAMGIFLSHQGNKKYLESSKTHPDENYAREAMQLFSIGLWQMHDNGSAKMVDNKSQAVYTQEDVEQFARVLTGYDLTGNSRYGKTHRGDGEEWSTPMEFTNIYHDFDNKTFLGQSIASETVNGSNPLDLKKSLDIIFNNKNVGPHVALHLIMRLVTSNPSPGYIERVAKKFNDNGSGVRGDLKAVVKAVLTDNEARGDEYQTNKNYGKAKEPLLAWTQFLRAFDVKPLDGWKSRSDASMNNVYNFPWLETFIGQAPLRSDSVFNFFSPDFVPADSHFNNTSMVAPELQIQSDTILIKFNNLVTTSLWGQEKNRIIDKGDTIAGFGKSRKHTQNNFYINVDEDLDVFEQALDGDKNGDFEGLTDNNNPKKGDAIDALLNHLDLKLTGGNLPSSYYEVIKTHLLNIQWGNKYNKREALVIIRDAIMLIITSSSFMIQK</sequence>
<proteinExistence type="predicted"/>
<name>A0A381YXB0_9ZZZZ</name>
<dbReference type="InterPro" id="IPR014917">
    <property type="entry name" value="DUF1800"/>
</dbReference>
<accession>A0A381YXB0</accession>
<dbReference type="PROSITE" id="PS51257">
    <property type="entry name" value="PROKAR_LIPOPROTEIN"/>
    <property type="match status" value="1"/>
</dbReference>
<dbReference type="EMBL" id="UINC01019297">
    <property type="protein sequence ID" value="SVA81655.1"/>
    <property type="molecule type" value="Genomic_DNA"/>
</dbReference>
<dbReference type="Pfam" id="PF08811">
    <property type="entry name" value="DUF1800"/>
    <property type="match status" value="1"/>
</dbReference>